<dbReference type="Proteomes" id="UP000092578">
    <property type="component" value="Unassembled WGS sequence"/>
</dbReference>
<proteinExistence type="predicted"/>
<dbReference type="RefSeq" id="WP_065409077.1">
    <property type="nucleotide sequence ID" value="NZ_MAYT01000001.1"/>
</dbReference>
<evidence type="ECO:0000313" key="2">
    <source>
        <dbReference type="Proteomes" id="UP000092578"/>
    </source>
</evidence>
<keyword evidence="2" id="KW-1185">Reference proteome</keyword>
<reference evidence="2" key="1">
    <citation type="submission" date="2016-05" db="EMBL/GenBank/DDBJ databases">
        <authorList>
            <person name="Liu B."/>
            <person name="Wang J."/>
            <person name="Zhu Y."/>
            <person name="Liu G."/>
            <person name="Chen Q."/>
            <person name="Chen Z."/>
            <person name="Lan J."/>
            <person name="Che J."/>
            <person name="Ge C."/>
            <person name="Shi H."/>
            <person name="Pan Z."/>
            <person name="Liu X."/>
        </authorList>
    </citation>
    <scope>NUCLEOTIDE SEQUENCE [LARGE SCALE GENOMIC DNA]</scope>
    <source>
        <strain evidence="2">FJAT-27215</strain>
    </source>
</reference>
<evidence type="ECO:0000313" key="1">
    <source>
        <dbReference type="EMBL" id="OCA92588.1"/>
    </source>
</evidence>
<sequence>MNSDSLKQEFIKEFVDDTILQMKEGAKQEFKGYVYLNGEFRKDSRIVEEQEVRDYIYQFWSSGTFSLWK</sequence>
<gene>
    <name evidence="1" type="ORF">A8F95_02510</name>
</gene>
<comment type="caution">
    <text evidence="1">The sequence shown here is derived from an EMBL/GenBank/DDBJ whole genome shotgun (WGS) entry which is preliminary data.</text>
</comment>
<accession>A0A1B9B927</accession>
<organism evidence="1 2">
    <name type="scientific">Pseudobacillus wudalianchiensis</name>
    <dbReference type="NCBI Taxonomy" id="1743143"/>
    <lineage>
        <taxon>Bacteria</taxon>
        <taxon>Bacillati</taxon>
        <taxon>Bacillota</taxon>
        <taxon>Bacilli</taxon>
        <taxon>Bacillales</taxon>
        <taxon>Bacillaceae</taxon>
        <taxon>Pseudobacillus</taxon>
    </lineage>
</organism>
<protein>
    <submittedName>
        <fullName evidence="1">Uncharacterized protein</fullName>
    </submittedName>
</protein>
<name>A0A1B9B927_9BACI</name>
<dbReference type="AlphaFoldDB" id="A0A1B9B927"/>
<dbReference type="EMBL" id="MAYT01000001">
    <property type="protein sequence ID" value="OCA92588.1"/>
    <property type="molecule type" value="Genomic_DNA"/>
</dbReference>